<gene>
    <name evidence="2" type="ORF">TPC1_30255</name>
</gene>
<accession>A0A146JZY3</accession>
<name>A0A146JZY3_9EUKA</name>
<reference evidence="2" key="1">
    <citation type="submission" date="2015-07" db="EMBL/GenBank/DDBJ databases">
        <title>Adaptation to a free-living lifestyle via gene acquisitions in the diplomonad Trepomonas sp. PC1.</title>
        <authorList>
            <person name="Xu F."/>
            <person name="Jerlstrom-Hultqvist J."/>
            <person name="Kolisko M."/>
            <person name="Simpson A.G.B."/>
            <person name="Roger A.J."/>
            <person name="Svard S.G."/>
            <person name="Andersson J.O."/>
        </authorList>
    </citation>
    <scope>NUCLEOTIDE SEQUENCE</scope>
    <source>
        <strain evidence="2">PC1</strain>
    </source>
</reference>
<proteinExistence type="predicted"/>
<feature type="coiled-coil region" evidence="1">
    <location>
        <begin position="83"/>
        <end position="141"/>
    </location>
</feature>
<keyword evidence="1" id="KW-0175">Coiled coil</keyword>
<feature type="non-terminal residue" evidence="2">
    <location>
        <position position="1"/>
    </location>
</feature>
<sequence>IQQRSFYNKNDDETFQTCEQLFKFIYDQNDSNPNIVKMMRFLEGVDPQGFNVMYQIMEKFRGEYINKIYKRNLIQIQKQLASIHQSTQQFQKVQQQQNEYQNQVKHFQQHSIENQMRIIGLQQAKMRLQQVQQIYMQVQQATSMLSFKSESKTLLEQRYFHQEFSKLAKQLQVKFLQDFAEKQQTFDLHDTMLVSDLRTQLQKSVDIEDHRRLFIRCFGTQKFNETLHKASLEYIEQYYQLIANRTIEYLNEIDCMEFLIWLVKFQSVLQYQIMIDCQAQQTFKNPQKQPASGLPSTAGSDTYGGPGELARLLSLDYERIMDVCLRFITKVVWFFCQQTHLSIDGIVQILLLMAKISIQQEALVNKFIELGGEVELQKVQKIQQQIYKQISILIQKSILVFRKTLKAKFHVSERSFDQWISVEHSSEMFCKFVMQELPEIEPNIDIEQNYEVIKKLDQYKHQKQISEQLLYTSFTYSFALNFDFEETLQYLMKNPNFTPGKNHNQVQIENMVDNMVPLHFYQTIIYLNQFLYFIQVYDQDFDVNLIIGSSINCLDRLLVKPAQINHQQFIQDETLFVAQIKLISVFAELVVLERTMFSYYRKKQFIDILEQNLIPLVYKLVKQQFNFRSALKSLVEYKKVKTVTQGSKYIFQQVLYLSKIINPYPRISMIIIDEFIKQLELNLIDHYSQLDYNDEVIEVVQQEIEYLKESLYGLFKIESLNMVAEFYSLVYQPKEKFTEFRGKYQNQFHPIKFKEIMMRIASYSMDREGALSIVKG</sequence>
<organism evidence="2">
    <name type="scientific">Trepomonas sp. PC1</name>
    <dbReference type="NCBI Taxonomy" id="1076344"/>
    <lineage>
        <taxon>Eukaryota</taxon>
        <taxon>Metamonada</taxon>
        <taxon>Diplomonadida</taxon>
        <taxon>Hexamitidae</taxon>
        <taxon>Hexamitinae</taxon>
        <taxon>Trepomonas</taxon>
    </lineage>
</organism>
<protein>
    <submittedName>
        <fullName evidence="2">Uncharacterized protein</fullName>
    </submittedName>
</protein>
<evidence type="ECO:0000313" key="2">
    <source>
        <dbReference type="EMBL" id="JAP90250.1"/>
    </source>
</evidence>
<dbReference type="EMBL" id="GDID01006356">
    <property type="protein sequence ID" value="JAP90250.1"/>
    <property type="molecule type" value="Transcribed_RNA"/>
</dbReference>
<dbReference type="AlphaFoldDB" id="A0A146JZY3"/>
<evidence type="ECO:0000256" key="1">
    <source>
        <dbReference type="SAM" id="Coils"/>
    </source>
</evidence>
<feature type="non-terminal residue" evidence="2">
    <location>
        <position position="776"/>
    </location>
</feature>